<proteinExistence type="predicted"/>
<dbReference type="EMBL" id="BAABDD010000006">
    <property type="protein sequence ID" value="GAA3737258.1"/>
    <property type="molecule type" value="Genomic_DNA"/>
</dbReference>
<dbReference type="Proteomes" id="UP001500908">
    <property type="component" value="Unassembled WGS sequence"/>
</dbReference>
<accession>A0ABP7FDQ6</accession>
<dbReference type="PANTHER" id="PTHR32305:SF17">
    <property type="entry name" value="TRNA NUCLEASE WAPA"/>
    <property type="match status" value="1"/>
</dbReference>
<dbReference type="Pfam" id="PF25023">
    <property type="entry name" value="TEN_YD-shell"/>
    <property type="match status" value="1"/>
</dbReference>
<dbReference type="Gene3D" id="2.180.10.10">
    <property type="entry name" value="RHS repeat-associated core"/>
    <property type="match status" value="1"/>
</dbReference>
<evidence type="ECO:0000256" key="1">
    <source>
        <dbReference type="ARBA" id="ARBA00022737"/>
    </source>
</evidence>
<feature type="domain" description="Teneurin-like YD-shell" evidence="3">
    <location>
        <begin position="8"/>
        <end position="109"/>
    </location>
</feature>
<keyword evidence="5" id="KW-1185">Reference proteome</keyword>
<evidence type="ECO:0000313" key="5">
    <source>
        <dbReference type="Proteomes" id="UP001500908"/>
    </source>
</evidence>
<dbReference type="RefSeq" id="WP_344969185.1">
    <property type="nucleotide sequence ID" value="NZ_BAABDD010000006.1"/>
</dbReference>
<feature type="compositionally biased region" description="Polar residues" evidence="2">
    <location>
        <begin position="146"/>
        <end position="155"/>
    </location>
</feature>
<reference evidence="5" key="1">
    <citation type="journal article" date="2019" name="Int. J. Syst. Evol. Microbiol.">
        <title>The Global Catalogue of Microorganisms (GCM) 10K type strain sequencing project: providing services to taxonomists for standard genome sequencing and annotation.</title>
        <authorList>
            <consortium name="The Broad Institute Genomics Platform"/>
            <consortium name="The Broad Institute Genome Sequencing Center for Infectious Disease"/>
            <person name="Wu L."/>
            <person name="Ma J."/>
        </authorList>
    </citation>
    <scope>NUCLEOTIDE SEQUENCE [LARGE SCALE GENOMIC DNA]</scope>
    <source>
        <strain evidence="5">JCM 17137</strain>
    </source>
</reference>
<dbReference type="NCBIfam" id="TIGR03696">
    <property type="entry name" value="Rhs_assc_core"/>
    <property type="match status" value="1"/>
</dbReference>
<protein>
    <recommendedName>
        <fullName evidence="3">Teneurin-like YD-shell domain-containing protein</fullName>
    </recommendedName>
</protein>
<evidence type="ECO:0000256" key="2">
    <source>
        <dbReference type="SAM" id="MobiDB-lite"/>
    </source>
</evidence>
<gene>
    <name evidence="4" type="ORF">GCM10022402_16580</name>
</gene>
<dbReference type="InterPro" id="IPR022385">
    <property type="entry name" value="Rhs_assc_core"/>
</dbReference>
<comment type="caution">
    <text evidence="4">The sequence shown here is derived from an EMBL/GenBank/DDBJ whole genome shotgun (WGS) entry which is preliminary data.</text>
</comment>
<dbReference type="InterPro" id="IPR050708">
    <property type="entry name" value="T6SS_VgrG/RHS"/>
</dbReference>
<dbReference type="InterPro" id="IPR056823">
    <property type="entry name" value="TEN-like_YD-shell"/>
</dbReference>
<sequence length="374" mass="39651">MDRFLEKNDGTLHWVFSDHHQSGQLVVNAASGDTTRRRFTAFGEERSSTGSWPSDRGFVDGTVDASTGLTQLGARAYDANIGRFISVDPVMDLSDPQQMHGYAYANNNPTSFTDPDGEWLFSITAMVHTVVQAYNYVKSVYNGSTTTDHSNNSGSGDARGSGAHHPPIGYGSSSSSGGSSGGSSNYGAVDHDPYDGPSTDPKADALNKAESSQDEQNWWDSAWDGVQDFGSAINDEDHLLGKAFSLCADWAFTWLGAACGATQAAGYAVNGEYKKAAGATAGAVAGAVGGPIFGKMAKKATAKIISDDAVLGLSERGARRQRVWGKRLMDRSADLHTMAVSNATGTHVTQELGAQPSQTSPYLFLDPSEIKIRL</sequence>
<name>A0ABP7FDQ6_9ACTN</name>
<keyword evidence="1" id="KW-0677">Repeat</keyword>
<feature type="region of interest" description="Disordered" evidence="2">
    <location>
        <begin position="146"/>
        <end position="216"/>
    </location>
</feature>
<organism evidence="4 5">
    <name type="scientific">Salinactinospora qingdaonensis</name>
    <dbReference type="NCBI Taxonomy" id="702744"/>
    <lineage>
        <taxon>Bacteria</taxon>
        <taxon>Bacillati</taxon>
        <taxon>Actinomycetota</taxon>
        <taxon>Actinomycetes</taxon>
        <taxon>Streptosporangiales</taxon>
        <taxon>Nocardiopsidaceae</taxon>
        <taxon>Salinactinospora</taxon>
    </lineage>
</organism>
<evidence type="ECO:0000259" key="3">
    <source>
        <dbReference type="Pfam" id="PF25023"/>
    </source>
</evidence>
<evidence type="ECO:0000313" key="4">
    <source>
        <dbReference type="EMBL" id="GAA3737258.1"/>
    </source>
</evidence>
<dbReference type="PANTHER" id="PTHR32305">
    <property type="match status" value="1"/>
</dbReference>